<dbReference type="InterPro" id="IPR023393">
    <property type="entry name" value="START-like_dom_sf"/>
</dbReference>
<protein>
    <submittedName>
        <fullName evidence="1">SRPBCC family protein</fullName>
    </submittedName>
</protein>
<dbReference type="RefSeq" id="WP_266001143.1">
    <property type="nucleotide sequence ID" value="NZ_JAPJDN010000063.1"/>
</dbReference>
<keyword evidence="2" id="KW-1185">Reference proteome</keyword>
<gene>
    <name evidence="1" type="ORF">ORI27_31410</name>
</gene>
<sequence>MTETIIVTSTVDAPAAAVFSVLADPNTHPDIDGTGWLRESLDGQELSSVGQIFRMGMYHDGHPDKNYEMANQVIAFEADRVIAWAPGGLAEDGSMELGGWTWRYDLEPLGADQTRVTLTYDWSNVSAEVRENIPFPPFPLSHLDNSLANLAKLAIVRT</sequence>
<reference evidence="1 2" key="1">
    <citation type="submission" date="2022-11" db="EMBL/GenBank/DDBJ databases">
        <title>Mycobacterium sp. nov.</title>
        <authorList>
            <person name="Papic B."/>
            <person name="Spicic S."/>
            <person name="Duvnjak S."/>
        </authorList>
    </citation>
    <scope>NUCLEOTIDE SEQUENCE [LARGE SCALE GENOMIC DNA]</scope>
    <source>
        <strain evidence="1 2">CVI_P4</strain>
    </source>
</reference>
<name>A0ABT3SNV4_9MYCO</name>
<comment type="caution">
    <text evidence="1">The sequence shown here is derived from an EMBL/GenBank/DDBJ whole genome shotgun (WGS) entry which is preliminary data.</text>
</comment>
<dbReference type="Proteomes" id="UP001300745">
    <property type="component" value="Unassembled WGS sequence"/>
</dbReference>
<dbReference type="EMBL" id="JAPJDO010000063">
    <property type="protein sequence ID" value="MCX2941201.1"/>
    <property type="molecule type" value="Genomic_DNA"/>
</dbReference>
<dbReference type="Gene3D" id="3.30.530.20">
    <property type="match status" value="1"/>
</dbReference>
<evidence type="ECO:0000313" key="1">
    <source>
        <dbReference type="EMBL" id="MCX2941201.1"/>
    </source>
</evidence>
<dbReference type="SUPFAM" id="SSF55961">
    <property type="entry name" value="Bet v1-like"/>
    <property type="match status" value="1"/>
</dbReference>
<organism evidence="1 2">
    <name type="scientific">Mycobacterium pinniadriaticum</name>
    <dbReference type="NCBI Taxonomy" id="2994102"/>
    <lineage>
        <taxon>Bacteria</taxon>
        <taxon>Bacillati</taxon>
        <taxon>Actinomycetota</taxon>
        <taxon>Actinomycetes</taxon>
        <taxon>Mycobacteriales</taxon>
        <taxon>Mycobacteriaceae</taxon>
        <taxon>Mycobacterium</taxon>
    </lineage>
</organism>
<proteinExistence type="predicted"/>
<evidence type="ECO:0000313" key="2">
    <source>
        <dbReference type="Proteomes" id="UP001300745"/>
    </source>
</evidence>
<accession>A0ABT3SNV4</accession>
<dbReference type="CDD" id="cd07825">
    <property type="entry name" value="SRPBCC_7"/>
    <property type="match status" value="1"/>
</dbReference>